<dbReference type="GO" id="GO:0016787">
    <property type="term" value="F:hydrolase activity"/>
    <property type="evidence" value="ECO:0007669"/>
    <property type="project" value="UniProtKB-KW"/>
</dbReference>
<dbReference type="SMART" id="SM00490">
    <property type="entry name" value="HELICc"/>
    <property type="match status" value="1"/>
</dbReference>
<gene>
    <name evidence="8" type="ORF">KIPB_005187</name>
</gene>
<dbReference type="InterPro" id="IPR027417">
    <property type="entry name" value="P-loop_NTPase"/>
</dbReference>
<dbReference type="PROSITE" id="PS51192">
    <property type="entry name" value="HELICASE_ATP_BIND_1"/>
    <property type="match status" value="1"/>
</dbReference>
<feature type="compositionally biased region" description="Polar residues" evidence="5">
    <location>
        <begin position="747"/>
        <end position="767"/>
    </location>
</feature>
<evidence type="ECO:0000256" key="5">
    <source>
        <dbReference type="SAM" id="MobiDB-lite"/>
    </source>
</evidence>
<dbReference type="AlphaFoldDB" id="A0A9K3CWU8"/>
<accession>A0A9K3CWU8</accession>
<dbReference type="InterPro" id="IPR014001">
    <property type="entry name" value="Helicase_ATP-bd"/>
</dbReference>
<dbReference type="EMBL" id="BDIP01001190">
    <property type="protein sequence ID" value="GIQ83813.1"/>
    <property type="molecule type" value="Genomic_DNA"/>
</dbReference>
<feature type="region of interest" description="Disordered" evidence="5">
    <location>
        <begin position="711"/>
        <end position="803"/>
    </location>
</feature>
<dbReference type="Gene3D" id="3.40.50.300">
    <property type="entry name" value="P-loop containing nucleotide triphosphate hydrolases"/>
    <property type="match status" value="2"/>
</dbReference>
<evidence type="ECO:0000313" key="9">
    <source>
        <dbReference type="Proteomes" id="UP000265618"/>
    </source>
</evidence>
<dbReference type="Proteomes" id="UP000265618">
    <property type="component" value="Unassembled WGS sequence"/>
</dbReference>
<reference evidence="8 9" key="1">
    <citation type="journal article" date="2018" name="PLoS ONE">
        <title>The draft genome of Kipferlia bialata reveals reductive genome evolution in fornicate parasites.</title>
        <authorList>
            <person name="Tanifuji G."/>
            <person name="Takabayashi S."/>
            <person name="Kume K."/>
            <person name="Takagi M."/>
            <person name="Nakayama T."/>
            <person name="Kamikawa R."/>
            <person name="Inagaki Y."/>
            <person name="Hashimoto T."/>
        </authorList>
    </citation>
    <scope>NUCLEOTIDE SEQUENCE [LARGE SCALE GENOMIC DNA]</scope>
    <source>
        <strain evidence="8">NY0173</strain>
    </source>
</reference>
<evidence type="ECO:0000313" key="8">
    <source>
        <dbReference type="EMBL" id="GIQ83813.1"/>
    </source>
</evidence>
<proteinExistence type="predicted"/>
<evidence type="ECO:0000259" key="6">
    <source>
        <dbReference type="PROSITE" id="PS51192"/>
    </source>
</evidence>
<dbReference type="PANTHER" id="PTHR18934">
    <property type="entry name" value="ATP-DEPENDENT RNA HELICASE"/>
    <property type="match status" value="1"/>
</dbReference>
<evidence type="ECO:0000256" key="2">
    <source>
        <dbReference type="ARBA" id="ARBA00022801"/>
    </source>
</evidence>
<feature type="compositionally biased region" description="Acidic residues" evidence="5">
    <location>
        <begin position="167"/>
        <end position="176"/>
    </location>
</feature>
<protein>
    <submittedName>
        <fullName evidence="8">Uncharacterized protein</fullName>
    </submittedName>
</protein>
<dbReference type="PROSITE" id="PS51194">
    <property type="entry name" value="HELICASE_CTER"/>
    <property type="match status" value="1"/>
</dbReference>
<evidence type="ECO:0000259" key="7">
    <source>
        <dbReference type="PROSITE" id="PS51194"/>
    </source>
</evidence>
<feature type="region of interest" description="Disordered" evidence="5">
    <location>
        <begin position="132"/>
        <end position="179"/>
    </location>
</feature>
<organism evidence="8 9">
    <name type="scientific">Kipferlia bialata</name>
    <dbReference type="NCBI Taxonomy" id="797122"/>
    <lineage>
        <taxon>Eukaryota</taxon>
        <taxon>Metamonada</taxon>
        <taxon>Carpediemonas-like organisms</taxon>
        <taxon>Kipferlia</taxon>
    </lineage>
</organism>
<feature type="domain" description="Helicase ATP-binding" evidence="6">
    <location>
        <begin position="1"/>
        <end position="62"/>
    </location>
</feature>
<dbReference type="PANTHER" id="PTHR18934:SF99">
    <property type="entry name" value="ATP-DEPENDENT RNA HELICASE DHX37-RELATED"/>
    <property type="match status" value="1"/>
</dbReference>
<dbReference type="SUPFAM" id="SSF52540">
    <property type="entry name" value="P-loop containing nucleoside triphosphate hydrolases"/>
    <property type="match status" value="1"/>
</dbReference>
<keyword evidence="3" id="KW-0347">Helicase</keyword>
<evidence type="ECO:0000256" key="4">
    <source>
        <dbReference type="ARBA" id="ARBA00022840"/>
    </source>
</evidence>
<name>A0A9K3CWU8_9EUKA</name>
<dbReference type="GO" id="GO:0003723">
    <property type="term" value="F:RNA binding"/>
    <property type="evidence" value="ECO:0007669"/>
    <property type="project" value="TreeGrafter"/>
</dbReference>
<evidence type="ECO:0000256" key="1">
    <source>
        <dbReference type="ARBA" id="ARBA00022741"/>
    </source>
</evidence>
<feature type="domain" description="Helicase C-terminal" evidence="7">
    <location>
        <begin position="174"/>
        <end position="345"/>
    </location>
</feature>
<dbReference type="CDD" id="cd18791">
    <property type="entry name" value="SF2_C_RHA"/>
    <property type="match status" value="1"/>
</dbReference>
<comment type="caution">
    <text evidence="8">The sequence shown here is derived from an EMBL/GenBank/DDBJ whole genome shotgun (WGS) entry which is preliminary data.</text>
</comment>
<sequence>MPFDMVIVDEVHEMSIDTEFVMAALIQQTRLLPGLRLVLMSATAAPTLLSTAYPDHGVFVMGTEETQDYRITEHVSRHAISLPSLQIATKVKGSLQKSSVLAKILQQEIPQTIVSALNKAVVAELRDLLLSETEGAEGEGEVERPDEAESVGATEGDADPKAGGEEAPTDVTDDASPETPELEVQSVLVFVCAIANINQVLKAIRSDPELDAVCEPIVLHSSVSDEGKNAAVFTPATDGKHKIILTTNIAETSLTFPNTTHVIDTCMSREARIDPNLGPADFCLQTRFASHSALLQRRGRIGRTMDGVYTSLCPMAILNALKVAPSPDLLTHDIDYIYLRFAGAPSMASVSPLTVLRNTLTPVPQDRVHSAQRHLLECGMVMEGSLEHVTPLGAAVSHMGSDPLRFKQAMLAYALGIPTLVLLMSAVQKSYCSPINFDTDPATKIHLQTAALASGFPESFTDITHSLLAVRDEMKQMLKEVQACIKGYPDVADLLAKALLVTAWRHKFRPTGAKAFSTYDPAEVQWVQERGLSYAGLCHAELEAITHRHGMAALGMMTPPPPHEVALVHGSTVSGNVSSNCPTALEVMSEIDRVGGIKQALQRVCICHFMTFGDNIFIKPPAKEVSAFKSLFNAAISVKCKKVDGFSATAGQIASVISDTLRYQTRSNKKSNRSLLPAFWDYVADMQEEGEEEEDGRVVEGAVTAVASAGDPVAAQQEHPVETSSPSSEDVCSAEGEREIEAPQSEAGATTETPDYDMSLSSGSVDTEGSGACQSEDDQDSPDDAYPTPVSSDSAKVSEGVSRPKTQEMYASLVPGFLKEIQTEIAQGLCAKTKGKTPEEAVTVTIKAKKNADLTYLRLRDAPFSLSLNGSTPYIPKCTPGKESIAKGIAGPYSLVCPARILAGDYQTLLFDCAVSNGGGLPLYLLSRLSSSTQTSIGAMFTEGGAVIALQEIGRKGLQSHPCVLTSSDPVSMRWMHRLMDTLAGVFSAWADIISAFADPADSSATEQLNLARDWVSSSTEVSTEYIDGELAEARFTRLTRVLVEELGPSTPADLFPALLSVSVFSMTRPLNVTERATLLEAMPYYRAMPNTRGKAIGNYASIAGVF</sequence>
<keyword evidence="4" id="KW-0067">ATP-binding</keyword>
<dbReference type="InterPro" id="IPR001650">
    <property type="entry name" value="Helicase_C-like"/>
</dbReference>
<dbReference type="GO" id="GO:0004386">
    <property type="term" value="F:helicase activity"/>
    <property type="evidence" value="ECO:0007669"/>
    <property type="project" value="UniProtKB-KW"/>
</dbReference>
<evidence type="ECO:0000256" key="3">
    <source>
        <dbReference type="ARBA" id="ARBA00022806"/>
    </source>
</evidence>
<keyword evidence="9" id="KW-1185">Reference proteome</keyword>
<dbReference type="Pfam" id="PF00271">
    <property type="entry name" value="Helicase_C"/>
    <property type="match status" value="1"/>
</dbReference>
<keyword evidence="2" id="KW-0378">Hydrolase</keyword>
<keyword evidence="1" id="KW-0547">Nucleotide-binding</keyword>
<dbReference type="GO" id="GO:0005524">
    <property type="term" value="F:ATP binding"/>
    <property type="evidence" value="ECO:0007669"/>
    <property type="project" value="UniProtKB-KW"/>
</dbReference>